<keyword evidence="2" id="KW-0813">Transport</keyword>
<evidence type="ECO:0000256" key="4">
    <source>
        <dbReference type="ARBA" id="ARBA00022989"/>
    </source>
</evidence>
<reference evidence="7 8" key="1">
    <citation type="journal article" date="2015" name="Stand. Genomic Sci.">
        <title>Genomic Encyclopedia of Bacterial and Archaeal Type Strains, Phase III: the genomes of soil and plant-associated and newly described type strains.</title>
        <authorList>
            <person name="Whitman W.B."/>
            <person name="Woyke T."/>
            <person name="Klenk H.P."/>
            <person name="Zhou Y."/>
            <person name="Lilburn T.G."/>
            <person name="Beck B.J."/>
            <person name="De Vos P."/>
            <person name="Vandamme P."/>
            <person name="Eisen J.A."/>
            <person name="Garrity G."/>
            <person name="Hugenholtz P."/>
            <person name="Kyrpides N.C."/>
        </authorList>
    </citation>
    <scope>NUCLEOTIDE SEQUENCE [LARGE SCALE GENOMIC DNA]</scope>
    <source>
        <strain evidence="7 8">CV53</strain>
    </source>
</reference>
<organism evidence="7 8">
    <name type="scientific">Mesobacillus foraminis</name>
    <dbReference type="NCBI Taxonomy" id="279826"/>
    <lineage>
        <taxon>Bacteria</taxon>
        <taxon>Bacillati</taxon>
        <taxon>Bacillota</taxon>
        <taxon>Bacilli</taxon>
        <taxon>Bacillales</taxon>
        <taxon>Bacillaceae</taxon>
        <taxon>Mesobacillus</taxon>
    </lineage>
</organism>
<evidence type="ECO:0000256" key="6">
    <source>
        <dbReference type="SAM" id="Phobius"/>
    </source>
</evidence>
<dbReference type="GO" id="GO:0030504">
    <property type="term" value="F:inorganic diphosphate transmembrane transporter activity"/>
    <property type="evidence" value="ECO:0007669"/>
    <property type="project" value="TreeGrafter"/>
</dbReference>
<evidence type="ECO:0000256" key="2">
    <source>
        <dbReference type="ARBA" id="ARBA00022448"/>
    </source>
</evidence>
<dbReference type="Proteomes" id="UP000295689">
    <property type="component" value="Unassembled WGS sequence"/>
</dbReference>
<dbReference type="EMBL" id="SLVV01000010">
    <property type="protein sequence ID" value="TCN22680.1"/>
    <property type="molecule type" value="Genomic_DNA"/>
</dbReference>
<feature type="transmembrane region" description="Helical" evidence="6">
    <location>
        <begin position="239"/>
        <end position="263"/>
    </location>
</feature>
<evidence type="ECO:0000313" key="7">
    <source>
        <dbReference type="EMBL" id="TCN22680.1"/>
    </source>
</evidence>
<dbReference type="PANTHER" id="PTHR28384:SF1">
    <property type="entry name" value="PROGRESSIVE ANKYLOSIS PROTEIN HOMOLOG"/>
    <property type="match status" value="1"/>
</dbReference>
<comment type="subcellular location">
    <subcellularLocation>
        <location evidence="1">Membrane</location>
        <topology evidence="1">Multi-pass membrane protein</topology>
    </subcellularLocation>
</comment>
<proteinExistence type="predicted"/>
<feature type="transmembrane region" description="Helical" evidence="6">
    <location>
        <begin position="138"/>
        <end position="157"/>
    </location>
</feature>
<evidence type="ECO:0000256" key="3">
    <source>
        <dbReference type="ARBA" id="ARBA00022692"/>
    </source>
</evidence>
<keyword evidence="8" id="KW-1185">Reference proteome</keyword>
<feature type="transmembrane region" description="Helical" evidence="6">
    <location>
        <begin position="196"/>
        <end position="218"/>
    </location>
</feature>
<name>A0A4V2RCY8_9BACI</name>
<keyword evidence="4 6" id="KW-1133">Transmembrane helix</keyword>
<feature type="transmembrane region" description="Helical" evidence="6">
    <location>
        <begin position="164"/>
        <end position="184"/>
    </location>
</feature>
<feature type="transmembrane region" description="Helical" evidence="6">
    <location>
        <begin position="51"/>
        <end position="73"/>
    </location>
</feature>
<keyword evidence="3 6" id="KW-0812">Transmembrane</keyword>
<feature type="transmembrane region" description="Helical" evidence="6">
    <location>
        <begin position="269"/>
        <end position="288"/>
    </location>
</feature>
<sequence>MGIPAELERQKSIGYSTLLRFFIPLSISASLVTISHVIINSTLAKASNPAAVIASYAIAMSLFGILERIAVMLRPTSAALVKDKTSFRQMYMITFYVLSAIFTVSILVAFTPIGEWVFSSLFNVEASVIGATVDTYKVLLFVTIFSGTRCLFHGIIISHFRTKWLTIGMVVRLLFMVGAAAIFISQDMVDHGSIGAYIFLIGMAIEALVSLLEGMHVVRQLPEKKQGHRIEKKRQIFKFYWPLMAASLIAVIIGPAVNIVLGWSREAETAIAAYSIALSITHLFLSFTSYIHQVVLNFYKSSSKLVTRFVLLFSNLPVLVLLVMAYSPVGIWFLRTIMGVSGELLDESLTALRFFIWLAIFFPWLDFVNGLLMVRGETRIMSFSQAGNVAATISCLLLLITFSPEKGGMIGAFSQSFGVMVELSIVSLYLYVASRRKRNTLTDRSHHLFTKRMDK</sequence>
<dbReference type="GO" id="GO:0005886">
    <property type="term" value="C:plasma membrane"/>
    <property type="evidence" value="ECO:0007669"/>
    <property type="project" value="TreeGrafter"/>
</dbReference>
<dbReference type="InterPro" id="IPR009887">
    <property type="entry name" value="ANKH"/>
</dbReference>
<dbReference type="Pfam" id="PF07260">
    <property type="entry name" value="ANKH"/>
    <property type="match status" value="1"/>
</dbReference>
<evidence type="ECO:0000256" key="1">
    <source>
        <dbReference type="ARBA" id="ARBA00004141"/>
    </source>
</evidence>
<evidence type="ECO:0000256" key="5">
    <source>
        <dbReference type="ARBA" id="ARBA00023136"/>
    </source>
</evidence>
<feature type="transmembrane region" description="Helical" evidence="6">
    <location>
        <begin position="354"/>
        <end position="374"/>
    </location>
</feature>
<feature type="transmembrane region" description="Helical" evidence="6">
    <location>
        <begin position="409"/>
        <end position="432"/>
    </location>
</feature>
<dbReference type="GO" id="GO:0005315">
    <property type="term" value="F:phosphate transmembrane transporter activity"/>
    <property type="evidence" value="ECO:0007669"/>
    <property type="project" value="InterPro"/>
</dbReference>
<dbReference type="GO" id="GO:0035435">
    <property type="term" value="P:phosphate ion transmembrane transport"/>
    <property type="evidence" value="ECO:0007669"/>
    <property type="project" value="InterPro"/>
</dbReference>
<accession>A0A4V2RCY8</accession>
<gene>
    <name evidence="7" type="ORF">EV146_110166</name>
</gene>
<keyword evidence="5 6" id="KW-0472">Membrane</keyword>
<feature type="transmembrane region" description="Helical" evidence="6">
    <location>
        <begin position="386"/>
        <end position="403"/>
    </location>
</feature>
<evidence type="ECO:0000313" key="8">
    <source>
        <dbReference type="Proteomes" id="UP000295689"/>
    </source>
</evidence>
<feature type="transmembrane region" description="Helical" evidence="6">
    <location>
        <begin position="309"/>
        <end position="334"/>
    </location>
</feature>
<dbReference type="AlphaFoldDB" id="A0A4V2RCY8"/>
<protein>
    <submittedName>
        <fullName evidence="7">Na+-driven multidrug efflux pump</fullName>
    </submittedName>
</protein>
<comment type="caution">
    <text evidence="7">The sequence shown here is derived from an EMBL/GenBank/DDBJ whole genome shotgun (WGS) entry which is preliminary data.</text>
</comment>
<dbReference type="RefSeq" id="WP_181215935.1">
    <property type="nucleotide sequence ID" value="NZ_JABUHM010000011.1"/>
</dbReference>
<feature type="transmembrane region" description="Helical" evidence="6">
    <location>
        <begin position="21"/>
        <end position="39"/>
    </location>
</feature>
<feature type="transmembrane region" description="Helical" evidence="6">
    <location>
        <begin position="93"/>
        <end position="118"/>
    </location>
</feature>
<dbReference type="PANTHER" id="PTHR28384">
    <property type="entry name" value="PROGRESSIVE ANKYLOSIS PROTEIN HOMOLOG"/>
    <property type="match status" value="1"/>
</dbReference>